<evidence type="ECO:0000256" key="1">
    <source>
        <dbReference type="SAM" id="MobiDB-lite"/>
    </source>
</evidence>
<feature type="region of interest" description="Disordered" evidence="1">
    <location>
        <begin position="499"/>
        <end position="526"/>
    </location>
</feature>
<dbReference type="InterPro" id="IPR043128">
    <property type="entry name" value="Rev_trsase/Diguanyl_cyclase"/>
</dbReference>
<organism evidence="2 3">
    <name type="scientific">Prorocentrum cordatum</name>
    <dbReference type="NCBI Taxonomy" id="2364126"/>
    <lineage>
        <taxon>Eukaryota</taxon>
        <taxon>Sar</taxon>
        <taxon>Alveolata</taxon>
        <taxon>Dinophyceae</taxon>
        <taxon>Prorocentrales</taxon>
        <taxon>Prorocentraceae</taxon>
        <taxon>Prorocentrum</taxon>
    </lineage>
</organism>
<protein>
    <recommendedName>
        <fullName evidence="4">RNA-directed RNA polymerase</fullName>
    </recommendedName>
</protein>
<feature type="region of interest" description="Disordered" evidence="1">
    <location>
        <begin position="200"/>
        <end position="231"/>
    </location>
</feature>
<keyword evidence="3" id="KW-1185">Reference proteome</keyword>
<dbReference type="Gene3D" id="3.30.70.270">
    <property type="match status" value="1"/>
</dbReference>
<feature type="region of interest" description="Disordered" evidence="1">
    <location>
        <begin position="1168"/>
        <end position="1190"/>
    </location>
</feature>
<dbReference type="Gene3D" id="3.10.10.10">
    <property type="entry name" value="HIV Type 1 Reverse Transcriptase, subunit A, domain 1"/>
    <property type="match status" value="1"/>
</dbReference>
<name>A0ABN9X778_9DINO</name>
<feature type="non-terminal residue" evidence="2">
    <location>
        <position position="1"/>
    </location>
</feature>
<dbReference type="EMBL" id="CAUYUJ010020000">
    <property type="protein sequence ID" value="CAK0895164.1"/>
    <property type="molecule type" value="Genomic_DNA"/>
</dbReference>
<reference evidence="2" key="1">
    <citation type="submission" date="2023-10" db="EMBL/GenBank/DDBJ databases">
        <authorList>
            <person name="Chen Y."/>
            <person name="Shah S."/>
            <person name="Dougan E. K."/>
            <person name="Thang M."/>
            <person name="Chan C."/>
        </authorList>
    </citation>
    <scope>NUCLEOTIDE SEQUENCE [LARGE SCALE GENOMIC DNA]</scope>
</reference>
<evidence type="ECO:0008006" key="4">
    <source>
        <dbReference type="Google" id="ProtNLM"/>
    </source>
</evidence>
<sequence length="1542" mass="168784">SPAPAPSFISGVKEAFGVSPCALGLSSAAHACLGAQDIWGAPVPFGLSVTAAGLAFALGALLVLAAQALCCSCYVTCRTDKMRAAPRKRRSLVGLKPGDVVFVNYGVDEEPWHERLILAVVDHCCYIILTPDGDIYAETISLEYLQDFREGGPRGGLPPGLGAARGQPVYRFSSRPVGQELQDLFEEGRAKAAEERRTMGILEDEPEPPPASVGAGASGAPPLPPLAGSPPAGSSSELFKWVCVARSAQVSVGNAFMLAAQHRTPSDSFVSCGSVGLYDMGLRGDPAVVYRVEVGEQEVEMIEHFRRLTKKDGDVEGTDTPPVRAPGVSSAEDARTLPVLRDSAGRRFRDMKNVANSSEMCAFDDWVLEGPRTALYLVKEIAKQAAGPLQRHSTWKHENKLQDDEHNAVTHEMLSDILELATTFDQLDVSSLASMESLCRHIQCIEQRVKKKREAGKDFDLQDYYLGRTRRTGGALMAPELQKWVAESAARDSSILKEERKAAEVTYSSPEQRRGPRRAAQRLGRKAAIGRRSNDCIAALNNLYGDGSFLPGGRPSQAQFSALDGILRAATDDMPPGPLPAPEAALQELLGTEALDYASEDLSVVAPYDRGLVSWSDTAGSVDLLGVLPDPDRQEVIDGPRALLLRAEEEPPATCKVYWDKTLKADRGEYVRFVQDLLNRVMVELRTRRDLEVGIFFVRKKSGKLRLIVDARSVNQNLRRPTSIQLASTAAMVGLEAEPGDMLEFSIQDIADCFYQFKVPDYMVQWFGMKPVRAGEVGAKTVQGEPVLAGAWVYPCLRVLPMGFSWAMRWTQQAHRELLRRAGLGGIESELVGRQVPPSASAAPVPRIVYVDNEVFVSSRPGASADARRLAAKKMSNIGLPLREVEEGKHVVEALGLELDGIKLRCRLASSKRWRLVQGTRALLRRRLVAGREVEKLIGHFTHAMLLNRPTLCIFRSAYNYARKHYRAPSLLWPSVRQELQNAMHIMPLLAVQFDMPWSGLITCSDATLRGYAVQEADFPVSEVRQVGRWSERWRFKVEGAGRPRERALGGSLPLDGLDAFAENGDHYDDDIAISINHQFPELPASFTKEEWAALSLATSPRTCVRWIASELNPSDGPSRWFDTPAEKAAAAALGAHRREARGEVPEACSSASRAGWCRRAWLPPAAGEPAPERQLQRRSGPVPSAVVGPWQSGGGPGYLDKAAARLIDEVSPIPCEESATAKTKEDYERRLERFFGFCSTNGLALDTDLLLEEALVEYMDLLFAQGGPCNSGAKLLAAVGHRWPRLHRAGRLLKLPRVAKARQGWRRLVPPVTRAPVPWAAVAAVALALVGCKQPLAALAVVLAADAYLRPGELLSLRANHVVPAQATAGGDYRFASLVLRPEEELQPTKTRGFNDSILLDSVSRPYLGVLVERLAKQKGFSAELLFPWSAAAFTAMFKRAAADVGLEAWELTPCILRHAGPSHDCLAKARSLGGIKRRGRWISDMSVRRYEKSSRVMRRLATLPRDCQLLLAESANNLEAGLRFGHVGRFESRRQDAGLV</sequence>
<dbReference type="InterPro" id="IPR011010">
    <property type="entry name" value="DNA_brk_join_enz"/>
</dbReference>
<gene>
    <name evidence="2" type="ORF">PCOR1329_LOCUS73997</name>
</gene>
<dbReference type="Proteomes" id="UP001189429">
    <property type="component" value="Unassembled WGS sequence"/>
</dbReference>
<feature type="compositionally biased region" description="Basic residues" evidence="1">
    <location>
        <begin position="515"/>
        <end position="526"/>
    </location>
</feature>
<dbReference type="InterPro" id="IPR043502">
    <property type="entry name" value="DNA/RNA_pol_sf"/>
</dbReference>
<evidence type="ECO:0000313" key="2">
    <source>
        <dbReference type="EMBL" id="CAK0895164.1"/>
    </source>
</evidence>
<proteinExistence type="predicted"/>
<dbReference type="SUPFAM" id="SSF56672">
    <property type="entry name" value="DNA/RNA polymerases"/>
    <property type="match status" value="1"/>
</dbReference>
<comment type="caution">
    <text evidence="2">The sequence shown here is derived from an EMBL/GenBank/DDBJ whole genome shotgun (WGS) entry which is preliminary data.</text>
</comment>
<dbReference type="SUPFAM" id="SSF56349">
    <property type="entry name" value="DNA breaking-rejoining enzymes"/>
    <property type="match status" value="1"/>
</dbReference>
<evidence type="ECO:0000313" key="3">
    <source>
        <dbReference type="Proteomes" id="UP001189429"/>
    </source>
</evidence>
<accession>A0ABN9X778</accession>